<dbReference type="InterPro" id="IPR009075">
    <property type="entry name" value="AcylCo_DH/oxidase_C"/>
</dbReference>
<dbReference type="GO" id="GO:0050660">
    <property type="term" value="F:flavin adenine dinucleotide binding"/>
    <property type="evidence" value="ECO:0007669"/>
    <property type="project" value="InterPro"/>
</dbReference>
<dbReference type="PROSITE" id="PS00072">
    <property type="entry name" value="ACYL_COA_DH_1"/>
    <property type="match status" value="1"/>
</dbReference>
<dbReference type="FunFam" id="2.40.110.10:FF:000001">
    <property type="entry name" value="Acyl-CoA dehydrogenase, mitochondrial"/>
    <property type="match status" value="1"/>
</dbReference>
<evidence type="ECO:0000259" key="7">
    <source>
        <dbReference type="Pfam" id="PF02770"/>
    </source>
</evidence>
<organism evidence="9">
    <name type="scientific">marine sediment metagenome</name>
    <dbReference type="NCBI Taxonomy" id="412755"/>
    <lineage>
        <taxon>unclassified sequences</taxon>
        <taxon>metagenomes</taxon>
        <taxon>ecological metagenomes</taxon>
    </lineage>
</organism>
<dbReference type="EMBL" id="BARU01032921">
    <property type="protein sequence ID" value="GAH62415.1"/>
    <property type="molecule type" value="Genomic_DNA"/>
</dbReference>
<sequence>MVEELSRVCSGIAVSYAASGLGTFTLLQYGTDEQRRKYLPDIASGRKLAAFGLTEADAGSDAGGIKTTAQKTDKGYIINGTKQFITNGGDAEVYTVIALTDKSRGPRGASAFIVEKDTPGFTFGRKEKKLGIRASSTRELVFEDCLIPAENIIGREGMGFILTMKLLDRSRPGLGAQAMGLAQGALEAAIDYAKKRIQFGHPIFAQQAVQQMLADMAMQVEAARALVYSTARMIDGGVKDFTRESAMCKVFASDVAMRVT</sequence>
<feature type="domain" description="Acyl-CoA oxidase/dehydrogenase middle" evidence="7">
    <location>
        <begin position="50"/>
        <end position="145"/>
    </location>
</feature>
<dbReference type="InterPro" id="IPR009100">
    <property type="entry name" value="AcylCoA_DH/oxidase_NM_dom_sf"/>
</dbReference>
<feature type="domain" description="Acyl-CoA dehydrogenase/oxidase N-terminal" evidence="8">
    <location>
        <begin position="1"/>
        <end position="45"/>
    </location>
</feature>
<reference evidence="9" key="1">
    <citation type="journal article" date="2014" name="Front. Microbiol.">
        <title>High frequency of phylogenetically diverse reductive dehalogenase-homologous genes in deep subseafloor sedimentary metagenomes.</title>
        <authorList>
            <person name="Kawai M."/>
            <person name="Futagami T."/>
            <person name="Toyoda A."/>
            <person name="Takaki Y."/>
            <person name="Nishi S."/>
            <person name="Hori S."/>
            <person name="Arai W."/>
            <person name="Tsubouchi T."/>
            <person name="Morono Y."/>
            <person name="Uchiyama I."/>
            <person name="Ito T."/>
            <person name="Fujiyama A."/>
            <person name="Inagaki F."/>
            <person name="Takami H."/>
        </authorList>
    </citation>
    <scope>NUCLEOTIDE SEQUENCE</scope>
    <source>
        <strain evidence="9">Expedition CK06-06</strain>
    </source>
</reference>
<keyword evidence="4" id="KW-0274">FAD</keyword>
<dbReference type="InterPro" id="IPR013786">
    <property type="entry name" value="AcylCoA_DH/ox_N"/>
</dbReference>
<evidence type="ECO:0000259" key="6">
    <source>
        <dbReference type="Pfam" id="PF00441"/>
    </source>
</evidence>
<keyword evidence="5" id="KW-0560">Oxidoreductase</keyword>
<dbReference type="PANTHER" id="PTHR43884:SF12">
    <property type="entry name" value="ISOVALERYL-COA DEHYDROGENASE, MITOCHONDRIAL-RELATED"/>
    <property type="match status" value="1"/>
</dbReference>
<comment type="similarity">
    <text evidence="2">Belongs to the acyl-CoA dehydrogenase family.</text>
</comment>
<evidence type="ECO:0000313" key="9">
    <source>
        <dbReference type="EMBL" id="GAH62415.1"/>
    </source>
</evidence>
<gene>
    <name evidence="9" type="ORF">S03H2_51849</name>
</gene>
<evidence type="ECO:0008006" key="10">
    <source>
        <dbReference type="Google" id="ProtNLM"/>
    </source>
</evidence>
<comment type="cofactor">
    <cofactor evidence="1">
        <name>FAD</name>
        <dbReference type="ChEBI" id="CHEBI:57692"/>
    </cofactor>
</comment>
<dbReference type="PANTHER" id="PTHR43884">
    <property type="entry name" value="ACYL-COA DEHYDROGENASE"/>
    <property type="match status" value="1"/>
</dbReference>
<accession>X1HZB7</accession>
<dbReference type="Gene3D" id="1.10.540.10">
    <property type="entry name" value="Acyl-CoA dehydrogenase/oxidase, N-terminal domain"/>
    <property type="match status" value="1"/>
</dbReference>
<evidence type="ECO:0000259" key="8">
    <source>
        <dbReference type="Pfam" id="PF02771"/>
    </source>
</evidence>
<evidence type="ECO:0000256" key="5">
    <source>
        <dbReference type="ARBA" id="ARBA00023002"/>
    </source>
</evidence>
<dbReference type="InterPro" id="IPR046373">
    <property type="entry name" value="Acyl-CoA_Oxase/DH_mid-dom_sf"/>
</dbReference>
<evidence type="ECO:0000256" key="1">
    <source>
        <dbReference type="ARBA" id="ARBA00001974"/>
    </source>
</evidence>
<dbReference type="Gene3D" id="1.20.140.10">
    <property type="entry name" value="Butyryl-CoA Dehydrogenase, subunit A, domain 3"/>
    <property type="match status" value="1"/>
</dbReference>
<evidence type="ECO:0000256" key="4">
    <source>
        <dbReference type="ARBA" id="ARBA00022827"/>
    </source>
</evidence>
<dbReference type="InterPro" id="IPR036250">
    <property type="entry name" value="AcylCo_DH-like_C"/>
</dbReference>
<evidence type="ECO:0000256" key="3">
    <source>
        <dbReference type="ARBA" id="ARBA00022630"/>
    </source>
</evidence>
<dbReference type="GO" id="GO:0003995">
    <property type="term" value="F:acyl-CoA dehydrogenase activity"/>
    <property type="evidence" value="ECO:0007669"/>
    <property type="project" value="InterPro"/>
</dbReference>
<dbReference type="SUPFAM" id="SSF47203">
    <property type="entry name" value="Acyl-CoA dehydrogenase C-terminal domain-like"/>
    <property type="match status" value="1"/>
</dbReference>
<evidence type="ECO:0000256" key="2">
    <source>
        <dbReference type="ARBA" id="ARBA00009347"/>
    </source>
</evidence>
<dbReference type="InterPro" id="IPR006091">
    <property type="entry name" value="Acyl-CoA_Oxase/DH_mid-dom"/>
</dbReference>
<dbReference type="Pfam" id="PF02770">
    <property type="entry name" value="Acyl-CoA_dh_M"/>
    <property type="match status" value="1"/>
</dbReference>
<dbReference type="SUPFAM" id="SSF56645">
    <property type="entry name" value="Acyl-CoA dehydrogenase NM domain-like"/>
    <property type="match status" value="1"/>
</dbReference>
<keyword evidence="3" id="KW-0285">Flavoprotein</keyword>
<dbReference type="Pfam" id="PF02771">
    <property type="entry name" value="Acyl-CoA_dh_N"/>
    <property type="match status" value="1"/>
</dbReference>
<dbReference type="AlphaFoldDB" id="X1HZB7"/>
<dbReference type="Pfam" id="PF00441">
    <property type="entry name" value="Acyl-CoA_dh_1"/>
    <property type="match status" value="1"/>
</dbReference>
<name>X1HZB7_9ZZZZ</name>
<dbReference type="Gene3D" id="2.40.110.10">
    <property type="entry name" value="Butyryl-CoA Dehydrogenase, subunit A, domain 2"/>
    <property type="match status" value="1"/>
</dbReference>
<feature type="non-terminal residue" evidence="9">
    <location>
        <position position="260"/>
    </location>
</feature>
<dbReference type="InterPro" id="IPR037069">
    <property type="entry name" value="AcylCoA_DH/ox_N_sf"/>
</dbReference>
<proteinExistence type="inferred from homology"/>
<feature type="domain" description="Acyl-CoA dehydrogenase/oxidase C-terminal" evidence="6">
    <location>
        <begin position="157"/>
        <end position="259"/>
    </location>
</feature>
<comment type="caution">
    <text evidence="9">The sequence shown here is derived from an EMBL/GenBank/DDBJ whole genome shotgun (WGS) entry which is preliminary data.</text>
</comment>
<dbReference type="InterPro" id="IPR006089">
    <property type="entry name" value="Acyl-CoA_DH_CS"/>
</dbReference>
<protein>
    <recommendedName>
        <fullName evidence="10">Acyl-CoA dehydrogenase</fullName>
    </recommendedName>
</protein>